<comment type="similarity">
    <text evidence="8">Belongs to the early nodulin-like (ENODL) family.</text>
</comment>
<sequence length="217" mass="23641">MVSTERSQRTMEVPSLSANGFPLQLLVVALVLLAMMDLIRGYDFYAGGRDGWVLHPSESYSHWAERNRFQVSDSIVFAYEKGKDSVLMVPEHDFYSCNLSRPLLWLDGGNDRFAFNHSGLFFFVSGAPGKCELGQKLEVVVMAIRHWPPPPHSTPCPAPKAPPPLSVTPPPVPDAFGSWTSPAPAPAQLPATSDAAAISSLGIVIAITQFVLLIQIL</sequence>
<dbReference type="GO" id="GO:0098552">
    <property type="term" value="C:side of membrane"/>
    <property type="evidence" value="ECO:0007669"/>
    <property type="project" value="UniProtKB-KW"/>
</dbReference>
<evidence type="ECO:0000256" key="9">
    <source>
        <dbReference type="ARBA" id="ARBA00037868"/>
    </source>
</evidence>
<evidence type="ECO:0000256" key="6">
    <source>
        <dbReference type="ARBA" id="ARBA00023180"/>
    </source>
</evidence>
<dbReference type="SUPFAM" id="SSF49503">
    <property type="entry name" value="Cupredoxins"/>
    <property type="match status" value="1"/>
</dbReference>
<dbReference type="GO" id="GO:0005886">
    <property type="term" value="C:plasma membrane"/>
    <property type="evidence" value="ECO:0007669"/>
    <property type="project" value="TreeGrafter"/>
</dbReference>
<comment type="caution">
    <text evidence="12">The sequence shown here is derived from an EMBL/GenBank/DDBJ whole genome shotgun (WGS) entry which is preliminary data.</text>
</comment>
<evidence type="ECO:0000256" key="7">
    <source>
        <dbReference type="ARBA" id="ARBA00023288"/>
    </source>
</evidence>
<dbReference type="InterPro" id="IPR008972">
    <property type="entry name" value="Cupredoxin"/>
</dbReference>
<proteinExistence type="inferred from homology"/>
<evidence type="ECO:0000313" key="13">
    <source>
        <dbReference type="Proteomes" id="UP000734854"/>
    </source>
</evidence>
<evidence type="ECO:0000256" key="1">
    <source>
        <dbReference type="ARBA" id="ARBA00004589"/>
    </source>
</evidence>
<dbReference type="PANTHER" id="PTHR33021:SF14">
    <property type="entry name" value="OS01G0272700 PROTEIN"/>
    <property type="match status" value="1"/>
</dbReference>
<reference evidence="12 13" key="1">
    <citation type="submission" date="2020-08" db="EMBL/GenBank/DDBJ databases">
        <title>Plant Genome Project.</title>
        <authorList>
            <person name="Zhang R.-G."/>
        </authorList>
    </citation>
    <scope>NUCLEOTIDE SEQUENCE [LARGE SCALE GENOMIC DNA]</scope>
    <source>
        <tissue evidence="12">Rhizome</tissue>
    </source>
</reference>
<keyword evidence="13" id="KW-1185">Reference proteome</keyword>
<evidence type="ECO:0000256" key="5">
    <source>
        <dbReference type="ARBA" id="ARBA00023157"/>
    </source>
</evidence>
<dbReference type="PROSITE" id="PS51485">
    <property type="entry name" value="PHYTOCYANIN"/>
    <property type="match status" value="1"/>
</dbReference>
<feature type="transmembrane region" description="Helical" evidence="10">
    <location>
        <begin position="20"/>
        <end position="39"/>
    </location>
</feature>
<keyword evidence="3" id="KW-0732">Signal</keyword>
<dbReference type="InterPro" id="IPR003245">
    <property type="entry name" value="Phytocyanin_dom"/>
</dbReference>
<keyword evidence="10" id="KW-0812">Transmembrane</keyword>
<dbReference type="FunFam" id="2.60.40.420:FF:000010">
    <property type="entry name" value="Early nodulin-like protein 1"/>
    <property type="match status" value="1"/>
</dbReference>
<keyword evidence="2" id="KW-0336">GPI-anchor</keyword>
<dbReference type="Gene3D" id="2.60.40.420">
    <property type="entry name" value="Cupredoxins - blue copper proteins"/>
    <property type="match status" value="1"/>
</dbReference>
<gene>
    <name evidence="12" type="ORF">ZIOFF_009006</name>
</gene>
<evidence type="ECO:0000256" key="8">
    <source>
        <dbReference type="ARBA" id="ARBA00035011"/>
    </source>
</evidence>
<protein>
    <recommendedName>
        <fullName evidence="11">Phytocyanin domain-containing protein</fullName>
    </recommendedName>
</protein>
<evidence type="ECO:0000256" key="4">
    <source>
        <dbReference type="ARBA" id="ARBA00023136"/>
    </source>
</evidence>
<dbReference type="AlphaFoldDB" id="A0A8J5HKI0"/>
<dbReference type="PANTHER" id="PTHR33021">
    <property type="entry name" value="BLUE COPPER PROTEIN"/>
    <property type="match status" value="1"/>
</dbReference>
<dbReference type="CDD" id="cd11019">
    <property type="entry name" value="OsENODL1_like"/>
    <property type="match status" value="1"/>
</dbReference>
<name>A0A8J5HKI0_ZINOF</name>
<dbReference type="GO" id="GO:0009055">
    <property type="term" value="F:electron transfer activity"/>
    <property type="evidence" value="ECO:0007669"/>
    <property type="project" value="InterPro"/>
</dbReference>
<evidence type="ECO:0000256" key="2">
    <source>
        <dbReference type="ARBA" id="ARBA00022622"/>
    </source>
</evidence>
<dbReference type="Proteomes" id="UP000734854">
    <property type="component" value="Unassembled WGS sequence"/>
</dbReference>
<keyword evidence="6" id="KW-0325">Glycoprotein</keyword>
<evidence type="ECO:0000256" key="3">
    <source>
        <dbReference type="ARBA" id="ARBA00022729"/>
    </source>
</evidence>
<evidence type="ECO:0000256" key="10">
    <source>
        <dbReference type="SAM" id="Phobius"/>
    </source>
</evidence>
<dbReference type="InterPro" id="IPR039391">
    <property type="entry name" value="Phytocyanin-like"/>
</dbReference>
<comment type="subcellular location">
    <subcellularLocation>
        <location evidence="9">Endomembrane system</location>
        <topology evidence="9">Lipid-anchor</topology>
    </subcellularLocation>
    <subcellularLocation>
        <location evidence="1">Membrane</location>
        <topology evidence="1">Lipid-anchor</topology>
        <topology evidence="1">GPI-anchor</topology>
    </subcellularLocation>
</comment>
<dbReference type="GO" id="GO:0012505">
    <property type="term" value="C:endomembrane system"/>
    <property type="evidence" value="ECO:0007669"/>
    <property type="project" value="UniProtKB-SubCell"/>
</dbReference>
<dbReference type="EMBL" id="JACMSC010000003">
    <property type="protein sequence ID" value="KAG6526919.1"/>
    <property type="molecule type" value="Genomic_DNA"/>
</dbReference>
<keyword evidence="10" id="KW-1133">Transmembrane helix</keyword>
<accession>A0A8J5HKI0</accession>
<evidence type="ECO:0000259" key="11">
    <source>
        <dbReference type="PROSITE" id="PS51485"/>
    </source>
</evidence>
<keyword evidence="7" id="KW-0449">Lipoprotein</keyword>
<evidence type="ECO:0000313" key="12">
    <source>
        <dbReference type="EMBL" id="KAG6526919.1"/>
    </source>
</evidence>
<dbReference type="Pfam" id="PF02298">
    <property type="entry name" value="Cu_bind_like"/>
    <property type="match status" value="1"/>
</dbReference>
<feature type="domain" description="Phytocyanin" evidence="11">
    <location>
        <begin position="42"/>
        <end position="143"/>
    </location>
</feature>
<dbReference type="InterPro" id="IPR041846">
    <property type="entry name" value="ENL_dom"/>
</dbReference>
<keyword evidence="5" id="KW-1015">Disulfide bond</keyword>
<organism evidence="12 13">
    <name type="scientific">Zingiber officinale</name>
    <name type="common">Ginger</name>
    <name type="synonym">Amomum zingiber</name>
    <dbReference type="NCBI Taxonomy" id="94328"/>
    <lineage>
        <taxon>Eukaryota</taxon>
        <taxon>Viridiplantae</taxon>
        <taxon>Streptophyta</taxon>
        <taxon>Embryophyta</taxon>
        <taxon>Tracheophyta</taxon>
        <taxon>Spermatophyta</taxon>
        <taxon>Magnoliopsida</taxon>
        <taxon>Liliopsida</taxon>
        <taxon>Zingiberales</taxon>
        <taxon>Zingiberaceae</taxon>
        <taxon>Zingiber</taxon>
    </lineage>
</organism>
<keyword evidence="4 10" id="KW-0472">Membrane</keyword>